<keyword evidence="3" id="KW-0238">DNA-binding</keyword>
<accession>A0A3M0IND7</accession>
<dbReference type="PROSITE" id="PS50931">
    <property type="entry name" value="HTH_LYSR"/>
    <property type="match status" value="1"/>
</dbReference>
<dbReference type="Gene3D" id="3.40.190.290">
    <property type="match status" value="1"/>
</dbReference>
<dbReference type="InterPro" id="IPR005119">
    <property type="entry name" value="LysR_subst-bd"/>
</dbReference>
<dbReference type="PANTHER" id="PTHR30346:SF28">
    <property type="entry name" value="HTH-TYPE TRANSCRIPTIONAL REGULATOR CYNR"/>
    <property type="match status" value="1"/>
</dbReference>
<organism evidence="6 7">
    <name type="scientific">Streptomyces shenzhenensis</name>
    <dbReference type="NCBI Taxonomy" id="943815"/>
    <lineage>
        <taxon>Bacteria</taxon>
        <taxon>Bacillati</taxon>
        <taxon>Actinomycetota</taxon>
        <taxon>Actinomycetes</taxon>
        <taxon>Kitasatosporales</taxon>
        <taxon>Streptomycetaceae</taxon>
        <taxon>Streptomyces</taxon>
    </lineage>
</organism>
<evidence type="ECO:0000256" key="2">
    <source>
        <dbReference type="ARBA" id="ARBA00023015"/>
    </source>
</evidence>
<dbReference type="Pfam" id="PF00126">
    <property type="entry name" value="HTH_1"/>
    <property type="match status" value="1"/>
</dbReference>
<dbReference type="PRINTS" id="PR00039">
    <property type="entry name" value="HTHLYSR"/>
</dbReference>
<dbReference type="OrthoDB" id="3181812at2"/>
<gene>
    <name evidence="6" type="ORF">CTZ28_23070</name>
</gene>
<keyword evidence="2" id="KW-0805">Transcription regulation</keyword>
<evidence type="ECO:0000256" key="3">
    <source>
        <dbReference type="ARBA" id="ARBA00023125"/>
    </source>
</evidence>
<dbReference type="InterPro" id="IPR036388">
    <property type="entry name" value="WH-like_DNA-bd_sf"/>
</dbReference>
<evidence type="ECO:0000256" key="4">
    <source>
        <dbReference type="ARBA" id="ARBA00023163"/>
    </source>
</evidence>
<evidence type="ECO:0000313" key="6">
    <source>
        <dbReference type="EMBL" id="RMB83606.1"/>
    </source>
</evidence>
<dbReference type="InterPro" id="IPR000847">
    <property type="entry name" value="LysR_HTH_N"/>
</dbReference>
<dbReference type="AlphaFoldDB" id="A0A3M0IND7"/>
<dbReference type="GO" id="GO:0032993">
    <property type="term" value="C:protein-DNA complex"/>
    <property type="evidence" value="ECO:0007669"/>
    <property type="project" value="TreeGrafter"/>
</dbReference>
<dbReference type="Pfam" id="PF03466">
    <property type="entry name" value="LysR_substrate"/>
    <property type="match status" value="1"/>
</dbReference>
<dbReference type="EMBL" id="PENI01000015">
    <property type="protein sequence ID" value="RMB83606.1"/>
    <property type="molecule type" value="Genomic_DNA"/>
</dbReference>
<reference evidence="6 7" key="1">
    <citation type="submission" date="2017-11" db="EMBL/GenBank/DDBJ databases">
        <title>Draft genome of actinobacteria isolated from guarana (Paullinia cupana (Mart.) Ducke.</title>
        <authorList>
            <person name="Siqueira K.A."/>
            <person name="Liotti R.G."/>
            <person name="Mendes T.A.O."/>
            <person name="Soares M.A."/>
        </authorList>
    </citation>
    <scope>NUCLEOTIDE SEQUENCE [LARGE SCALE GENOMIC DNA]</scope>
    <source>
        <strain evidence="6 7">193</strain>
    </source>
</reference>
<evidence type="ECO:0000259" key="5">
    <source>
        <dbReference type="PROSITE" id="PS50931"/>
    </source>
</evidence>
<protein>
    <submittedName>
        <fullName evidence="6">LysR family transcriptional regulator</fullName>
    </submittedName>
</protein>
<comment type="similarity">
    <text evidence="1">Belongs to the LysR transcriptional regulatory family.</text>
</comment>
<dbReference type="GO" id="GO:0003677">
    <property type="term" value="F:DNA binding"/>
    <property type="evidence" value="ECO:0007669"/>
    <property type="project" value="UniProtKB-KW"/>
</dbReference>
<dbReference type="SUPFAM" id="SSF46785">
    <property type="entry name" value="Winged helix' DNA-binding domain"/>
    <property type="match status" value="1"/>
</dbReference>
<dbReference type="FunFam" id="1.10.10.10:FF:000001">
    <property type="entry name" value="LysR family transcriptional regulator"/>
    <property type="match status" value="1"/>
</dbReference>
<dbReference type="Proteomes" id="UP000270471">
    <property type="component" value="Unassembled WGS sequence"/>
</dbReference>
<evidence type="ECO:0000256" key="1">
    <source>
        <dbReference type="ARBA" id="ARBA00009437"/>
    </source>
</evidence>
<keyword evidence="7" id="KW-1185">Reference proteome</keyword>
<keyword evidence="4" id="KW-0804">Transcription</keyword>
<evidence type="ECO:0000313" key="7">
    <source>
        <dbReference type="Proteomes" id="UP000270471"/>
    </source>
</evidence>
<comment type="caution">
    <text evidence="6">The sequence shown here is derived from an EMBL/GenBank/DDBJ whole genome shotgun (WGS) entry which is preliminary data.</text>
</comment>
<feature type="domain" description="HTH lysR-type" evidence="5">
    <location>
        <begin position="1"/>
        <end position="58"/>
    </location>
</feature>
<dbReference type="RefSeq" id="WP_121891606.1">
    <property type="nucleotide sequence ID" value="NZ_JBEXWZ010000007.1"/>
</dbReference>
<dbReference type="PANTHER" id="PTHR30346">
    <property type="entry name" value="TRANSCRIPTIONAL DUAL REGULATOR HCAR-RELATED"/>
    <property type="match status" value="1"/>
</dbReference>
<dbReference type="InterPro" id="IPR036390">
    <property type="entry name" value="WH_DNA-bd_sf"/>
</dbReference>
<dbReference type="SUPFAM" id="SSF53850">
    <property type="entry name" value="Periplasmic binding protein-like II"/>
    <property type="match status" value="1"/>
</dbReference>
<name>A0A3M0IND7_9ACTN</name>
<dbReference type="GO" id="GO:0003700">
    <property type="term" value="F:DNA-binding transcription factor activity"/>
    <property type="evidence" value="ECO:0007669"/>
    <property type="project" value="InterPro"/>
</dbReference>
<dbReference type="Gene3D" id="1.10.10.10">
    <property type="entry name" value="Winged helix-like DNA-binding domain superfamily/Winged helix DNA-binding domain"/>
    <property type="match status" value="1"/>
</dbReference>
<proteinExistence type="inferred from homology"/>
<sequence>MDLRQMEVVVAVAEEGGFSAAARRLHVVQSAVSGTVRALERELGALLFHRTTHRVSLTPVGEAFLPAARATLRAAEEARAAVDLAQGELRGEITIGVMQGLYAGLAPALAGFHREHPGVTVRLRQAPADQIPQSLRDGALDLAVAALGPSQLRGLTTRLLAREEMVLVTAPAAAAGRTGPERPVTTLAEAARLPLVDFPPGWAIRHAVDRAFRSASLERTATFEVNDLMAAADLIRHGLGVSIMPPSMAAWFPELPTRPFTAHAPVWTLRLVHTRAEQPPAITALLRHIR</sequence>